<dbReference type="GO" id="GO:0016787">
    <property type="term" value="F:hydrolase activity"/>
    <property type="evidence" value="ECO:0007669"/>
    <property type="project" value="UniProtKB-KW"/>
</dbReference>
<organism evidence="4 5">
    <name type="scientific">Purpureocillium lilacinum</name>
    <name type="common">Paecilomyces lilacinus</name>
    <dbReference type="NCBI Taxonomy" id="33203"/>
    <lineage>
        <taxon>Eukaryota</taxon>
        <taxon>Fungi</taxon>
        <taxon>Dikarya</taxon>
        <taxon>Ascomycota</taxon>
        <taxon>Pezizomycotina</taxon>
        <taxon>Sordariomycetes</taxon>
        <taxon>Hypocreomycetidae</taxon>
        <taxon>Hypocreales</taxon>
        <taxon>Ophiocordycipitaceae</taxon>
        <taxon>Purpureocillium</taxon>
    </lineage>
</organism>
<dbReference type="InterPro" id="IPR016191">
    <property type="entry name" value="Ribonuclease/ribotoxin"/>
</dbReference>
<evidence type="ECO:0000256" key="1">
    <source>
        <dbReference type="ARBA" id="ARBA00022722"/>
    </source>
</evidence>
<feature type="signal peptide" evidence="3">
    <location>
        <begin position="1"/>
        <end position="24"/>
    </location>
</feature>
<dbReference type="AlphaFoldDB" id="A0A179GWQ3"/>
<sequence>MDLCIRLNMLRNLVIVLLATSVAGVYKCPQDSGVITIRDEDATAAMIAGGTSAGRSGWPATFQNQPIEDEEPVIFSNEADHRCFDGRLTLLQYPVHENGTVFPKNGGETAWWARYGTRAVYTEDGKSLCGVMTHLPRPKWPTICQCERYRGCDYFAG</sequence>
<evidence type="ECO:0000256" key="3">
    <source>
        <dbReference type="SAM" id="SignalP"/>
    </source>
</evidence>
<dbReference type="GO" id="GO:0003723">
    <property type="term" value="F:RNA binding"/>
    <property type="evidence" value="ECO:0007669"/>
    <property type="project" value="InterPro"/>
</dbReference>
<protein>
    <submittedName>
        <fullName evidence="4">Ribonuclease domain-containing protein</fullName>
    </submittedName>
</protein>
<dbReference type="GO" id="GO:0004540">
    <property type="term" value="F:RNA nuclease activity"/>
    <property type="evidence" value="ECO:0007669"/>
    <property type="project" value="InterPro"/>
</dbReference>
<evidence type="ECO:0000313" key="5">
    <source>
        <dbReference type="Proteomes" id="UP000078240"/>
    </source>
</evidence>
<comment type="caution">
    <text evidence="4">The sequence shown here is derived from an EMBL/GenBank/DDBJ whole genome shotgun (WGS) entry which is preliminary data.</text>
</comment>
<dbReference type="Gene3D" id="3.10.450.30">
    <property type="entry name" value="Microbial ribonucleases"/>
    <property type="match status" value="1"/>
</dbReference>
<reference evidence="4 5" key="1">
    <citation type="submission" date="2016-01" db="EMBL/GenBank/DDBJ databases">
        <title>Biosynthesis of antibiotic leucinostatins and their inhibition on Phytophthora in bio-control Purpureocillium lilacinum.</title>
        <authorList>
            <person name="Wang G."/>
            <person name="Liu Z."/>
            <person name="Lin R."/>
            <person name="Li E."/>
            <person name="Mao Z."/>
            <person name="Ling J."/>
            <person name="Yin W."/>
            <person name="Xie B."/>
        </authorList>
    </citation>
    <scope>NUCLEOTIDE SEQUENCE [LARGE SCALE GENOMIC DNA]</scope>
    <source>
        <strain evidence="4">PLBJ-1</strain>
    </source>
</reference>
<feature type="chain" id="PRO_5008103051" evidence="3">
    <location>
        <begin position="25"/>
        <end position="157"/>
    </location>
</feature>
<keyword evidence="2" id="KW-0378">Hydrolase</keyword>
<keyword evidence="1" id="KW-0540">Nuclease</keyword>
<dbReference type="EMBL" id="LSBH01000003">
    <property type="protein sequence ID" value="OAQ82202.1"/>
    <property type="molecule type" value="Genomic_DNA"/>
</dbReference>
<evidence type="ECO:0000256" key="2">
    <source>
        <dbReference type="ARBA" id="ARBA00022801"/>
    </source>
</evidence>
<dbReference type="Proteomes" id="UP000078240">
    <property type="component" value="Unassembled WGS sequence"/>
</dbReference>
<evidence type="ECO:0000313" key="4">
    <source>
        <dbReference type="EMBL" id="OAQ82202.1"/>
    </source>
</evidence>
<proteinExistence type="predicted"/>
<accession>A0A179GWQ3</accession>
<gene>
    <name evidence="4" type="ORF">VFPBJ_04786</name>
</gene>
<name>A0A179GWQ3_PURLI</name>
<dbReference type="SUPFAM" id="SSF53933">
    <property type="entry name" value="Microbial ribonucleases"/>
    <property type="match status" value="1"/>
</dbReference>
<keyword evidence="3" id="KW-0732">Signal</keyword>